<dbReference type="InterPro" id="IPR010958">
    <property type="entry name" value="Chorismate_mutase_highGC-bac"/>
</dbReference>
<protein>
    <submittedName>
        <fullName evidence="3">Intracellular chorismate mutase</fullName>
    </submittedName>
</protein>
<dbReference type="InterPro" id="IPR036979">
    <property type="entry name" value="CM_dom_sf"/>
</dbReference>
<feature type="region of interest" description="Disordered" evidence="1">
    <location>
        <begin position="1"/>
        <end position="42"/>
    </location>
</feature>
<dbReference type="Proteomes" id="UP000614996">
    <property type="component" value="Unassembled WGS sequence"/>
</dbReference>
<dbReference type="SMART" id="SM00830">
    <property type="entry name" value="CM_2"/>
    <property type="match status" value="1"/>
</dbReference>
<dbReference type="SUPFAM" id="SSF48600">
    <property type="entry name" value="Chorismate mutase II"/>
    <property type="match status" value="1"/>
</dbReference>
<dbReference type="Gene3D" id="1.20.59.10">
    <property type="entry name" value="Chorismate mutase"/>
    <property type="match status" value="1"/>
</dbReference>
<dbReference type="NCBIfam" id="NF005894">
    <property type="entry name" value="PRK07857.1"/>
    <property type="match status" value="1"/>
</dbReference>
<dbReference type="InterPro" id="IPR036263">
    <property type="entry name" value="Chorismate_II_sf"/>
</dbReference>
<name>A0A8J4ADC6_9ACTN</name>
<evidence type="ECO:0000313" key="4">
    <source>
        <dbReference type="Proteomes" id="UP000614996"/>
    </source>
</evidence>
<dbReference type="EMBL" id="BOPO01000049">
    <property type="protein sequence ID" value="GIL27590.1"/>
    <property type="molecule type" value="Genomic_DNA"/>
</dbReference>
<evidence type="ECO:0000259" key="2">
    <source>
        <dbReference type="PROSITE" id="PS51168"/>
    </source>
</evidence>
<dbReference type="NCBIfam" id="TIGR01808">
    <property type="entry name" value="CM_M_hiGC-arch"/>
    <property type="match status" value="1"/>
</dbReference>
<keyword evidence="4" id="KW-1185">Reference proteome</keyword>
<feature type="compositionally biased region" description="Basic and acidic residues" evidence="1">
    <location>
        <begin position="1"/>
        <end position="25"/>
    </location>
</feature>
<feature type="domain" description="Chorismate mutase" evidence="2">
    <location>
        <begin position="37"/>
        <end position="132"/>
    </location>
</feature>
<organism evidence="3 4">
    <name type="scientific">Actinocatenispora comari</name>
    <dbReference type="NCBI Taxonomy" id="2807577"/>
    <lineage>
        <taxon>Bacteria</taxon>
        <taxon>Bacillati</taxon>
        <taxon>Actinomycetota</taxon>
        <taxon>Actinomycetes</taxon>
        <taxon>Micromonosporales</taxon>
        <taxon>Micromonosporaceae</taxon>
        <taxon>Actinocatenispora</taxon>
    </lineage>
</organism>
<dbReference type="Pfam" id="PF01817">
    <property type="entry name" value="CM_2"/>
    <property type="match status" value="1"/>
</dbReference>
<proteinExistence type="predicted"/>
<dbReference type="GO" id="GO:0004106">
    <property type="term" value="F:chorismate mutase activity"/>
    <property type="evidence" value="ECO:0007669"/>
    <property type="project" value="InterPro"/>
</dbReference>
<dbReference type="AlphaFoldDB" id="A0A8J4ADC6"/>
<comment type="caution">
    <text evidence="3">The sequence shown here is derived from an EMBL/GenBank/DDBJ whole genome shotgun (WGS) entry which is preliminary data.</text>
</comment>
<gene>
    <name evidence="3" type="ORF">NUM_28440</name>
</gene>
<evidence type="ECO:0000313" key="3">
    <source>
        <dbReference type="EMBL" id="GIL27590.1"/>
    </source>
</evidence>
<evidence type="ECO:0000256" key="1">
    <source>
        <dbReference type="SAM" id="MobiDB-lite"/>
    </source>
</evidence>
<dbReference type="GO" id="GO:0046417">
    <property type="term" value="P:chorismate metabolic process"/>
    <property type="evidence" value="ECO:0007669"/>
    <property type="project" value="InterPro"/>
</dbReference>
<sequence length="132" mass="14355">MSEPQRANHEHRAVVPHRASDEGGRPTDSPETGTDQPAASDRISMLRRRIDEIDGQIIALWQERAAASQEVGATRIASGGTRLVLSRERVIMERYREGMGPDGTQVALLILRAGRGPLGGTESSRDRGVETS</sequence>
<dbReference type="InterPro" id="IPR002701">
    <property type="entry name" value="CM_II_prokaryot"/>
</dbReference>
<dbReference type="RefSeq" id="WP_207125335.1">
    <property type="nucleotide sequence ID" value="NZ_BOPO01000049.1"/>
</dbReference>
<accession>A0A8J4ADC6</accession>
<dbReference type="PROSITE" id="PS51168">
    <property type="entry name" value="CHORISMATE_MUT_2"/>
    <property type="match status" value="1"/>
</dbReference>
<reference evidence="4" key="1">
    <citation type="journal article" date="2021" name="Int. J. Syst. Evol. Microbiol.">
        <title>Actinocatenispora comari sp. nov., an endophytic actinomycete isolated from aerial parts of Comarum salesowianum.</title>
        <authorList>
            <person name="Oyunbileg N."/>
            <person name="Iizaka Y."/>
            <person name="Hamada M."/>
            <person name="Davaapurev B.O."/>
            <person name="Fukumoto A."/>
            <person name="Tsetseg B."/>
            <person name="Kato F."/>
            <person name="Tamura T."/>
            <person name="Batkhuu J."/>
            <person name="Anzai Y."/>
        </authorList>
    </citation>
    <scope>NUCLEOTIDE SEQUENCE [LARGE SCALE GENOMIC DNA]</scope>
    <source>
        <strain evidence="4">NUM-2625</strain>
    </source>
</reference>